<keyword evidence="1" id="KW-0812">Transmembrane</keyword>
<evidence type="ECO:0000313" key="3">
    <source>
        <dbReference type="Proteomes" id="UP001315686"/>
    </source>
</evidence>
<name>A0AAP2CMK5_9RHOB</name>
<accession>A0AAP2CMK5</accession>
<protein>
    <submittedName>
        <fullName evidence="2">Uncharacterized protein</fullName>
    </submittedName>
</protein>
<gene>
    <name evidence="2" type="ORF">IV417_06785</name>
</gene>
<feature type="transmembrane region" description="Helical" evidence="1">
    <location>
        <begin position="122"/>
        <end position="141"/>
    </location>
</feature>
<organism evidence="2 3">
    <name type="scientific">Harenicola maris</name>
    <dbReference type="NCBI Taxonomy" id="2841044"/>
    <lineage>
        <taxon>Bacteria</taxon>
        <taxon>Pseudomonadati</taxon>
        <taxon>Pseudomonadota</taxon>
        <taxon>Alphaproteobacteria</taxon>
        <taxon>Rhodobacterales</taxon>
        <taxon>Paracoccaceae</taxon>
        <taxon>Harenicola</taxon>
    </lineage>
</organism>
<proteinExistence type="predicted"/>
<evidence type="ECO:0000313" key="2">
    <source>
        <dbReference type="EMBL" id="MBT0957084.1"/>
    </source>
</evidence>
<dbReference type="Proteomes" id="UP001315686">
    <property type="component" value="Unassembled WGS sequence"/>
</dbReference>
<dbReference type="EMBL" id="JADQAZ010000001">
    <property type="protein sequence ID" value="MBT0957084.1"/>
    <property type="molecule type" value="Genomic_DNA"/>
</dbReference>
<comment type="caution">
    <text evidence="2">The sequence shown here is derived from an EMBL/GenBank/DDBJ whole genome shotgun (WGS) entry which is preliminary data.</text>
</comment>
<keyword evidence="3" id="KW-1185">Reference proteome</keyword>
<evidence type="ECO:0000256" key="1">
    <source>
        <dbReference type="SAM" id="Phobius"/>
    </source>
</evidence>
<dbReference type="AlphaFoldDB" id="A0AAP2CMK5"/>
<reference evidence="2 3" key="1">
    <citation type="journal article" date="2021" name="Arch. Microbiol.">
        <title>Harenicola maris gen. nov., sp. nov. isolated from the Sea of Japan shallow sediments.</title>
        <authorList>
            <person name="Romanenko L.A."/>
            <person name="Kurilenko V.V."/>
            <person name="Chernysheva N.Y."/>
            <person name="Tekutyeva L.A."/>
            <person name="Velansky P.V."/>
            <person name="Svetashev V.I."/>
            <person name="Isaeva M.P."/>
        </authorList>
    </citation>
    <scope>NUCLEOTIDE SEQUENCE [LARGE SCALE GENOMIC DNA]</scope>
    <source>
        <strain evidence="2 3">KMM 3653</strain>
    </source>
</reference>
<keyword evidence="1" id="KW-0472">Membrane</keyword>
<dbReference type="RefSeq" id="WP_327793261.1">
    <property type="nucleotide sequence ID" value="NZ_JADQAZ010000001.1"/>
</dbReference>
<sequence>MGAGAFLGLRLFDDAGIPMEDAEEFLRVGLHMPSEVAVPHLIAVHQAGSAEVARFARADREPLVARLDQVNGGFARPLRFEVFEAPDADLFEVSSAVFDPGRAAPEMGQFRGAFRVPGWRRWVNSTTVFFALLGAVTVYFLR</sequence>
<keyword evidence="1" id="KW-1133">Transmembrane helix</keyword>